<evidence type="ECO:0000259" key="7">
    <source>
        <dbReference type="PROSITE" id="PS50109"/>
    </source>
</evidence>
<dbReference type="CDD" id="cd00130">
    <property type="entry name" value="PAS"/>
    <property type="match status" value="1"/>
</dbReference>
<dbReference type="PANTHER" id="PTHR43711">
    <property type="entry name" value="TWO-COMPONENT HISTIDINE KINASE"/>
    <property type="match status" value="1"/>
</dbReference>
<name>A0A1G9GP99_9RHOB</name>
<dbReference type="PRINTS" id="PR00344">
    <property type="entry name" value="BCTRLSENSOR"/>
</dbReference>
<dbReference type="InterPro" id="IPR036097">
    <property type="entry name" value="HisK_dim/P_sf"/>
</dbReference>
<comment type="catalytic activity">
    <reaction evidence="1">
        <text>ATP + protein L-histidine = ADP + protein N-phospho-L-histidine.</text>
        <dbReference type="EC" id="2.7.13.3"/>
    </reaction>
</comment>
<organism evidence="8 9">
    <name type="scientific">Meinhardsimonia xiamenensis</name>
    <dbReference type="NCBI Taxonomy" id="990712"/>
    <lineage>
        <taxon>Bacteria</taxon>
        <taxon>Pseudomonadati</taxon>
        <taxon>Pseudomonadota</taxon>
        <taxon>Alphaproteobacteria</taxon>
        <taxon>Rhodobacterales</taxon>
        <taxon>Paracoccaceae</taxon>
        <taxon>Meinhardsimonia</taxon>
    </lineage>
</organism>
<keyword evidence="6" id="KW-0902">Two-component regulatory system</keyword>
<dbReference type="RefSeq" id="WP_092501180.1">
    <property type="nucleotide sequence ID" value="NZ_FNFV01000008.1"/>
</dbReference>
<gene>
    <name evidence="8" type="ORF">SAMN05216257_10843</name>
</gene>
<evidence type="ECO:0000256" key="6">
    <source>
        <dbReference type="ARBA" id="ARBA00023012"/>
    </source>
</evidence>
<evidence type="ECO:0000256" key="4">
    <source>
        <dbReference type="ARBA" id="ARBA00022679"/>
    </source>
</evidence>
<dbReference type="Gene3D" id="3.30.450.20">
    <property type="entry name" value="PAS domain"/>
    <property type="match status" value="1"/>
</dbReference>
<dbReference type="InterPro" id="IPR035965">
    <property type="entry name" value="PAS-like_dom_sf"/>
</dbReference>
<dbReference type="SMART" id="SM00387">
    <property type="entry name" value="HATPase_c"/>
    <property type="match status" value="1"/>
</dbReference>
<dbReference type="Pfam" id="PF08448">
    <property type="entry name" value="PAS_4"/>
    <property type="match status" value="1"/>
</dbReference>
<dbReference type="SUPFAM" id="SSF47384">
    <property type="entry name" value="Homodimeric domain of signal transducing histidine kinase"/>
    <property type="match status" value="1"/>
</dbReference>
<dbReference type="Gene3D" id="3.30.565.10">
    <property type="entry name" value="Histidine kinase-like ATPase, C-terminal domain"/>
    <property type="match status" value="1"/>
</dbReference>
<dbReference type="OrthoDB" id="9789238at2"/>
<dbReference type="InterPro" id="IPR005467">
    <property type="entry name" value="His_kinase_dom"/>
</dbReference>
<proteinExistence type="predicted"/>
<evidence type="ECO:0000256" key="5">
    <source>
        <dbReference type="ARBA" id="ARBA00022777"/>
    </source>
</evidence>
<evidence type="ECO:0000313" key="8">
    <source>
        <dbReference type="EMBL" id="SDL02487.1"/>
    </source>
</evidence>
<dbReference type="InterPro" id="IPR003661">
    <property type="entry name" value="HisK_dim/P_dom"/>
</dbReference>
<dbReference type="EC" id="2.7.13.3" evidence="2"/>
<evidence type="ECO:0000256" key="2">
    <source>
        <dbReference type="ARBA" id="ARBA00012438"/>
    </source>
</evidence>
<dbReference type="InterPro" id="IPR036890">
    <property type="entry name" value="HATPase_C_sf"/>
</dbReference>
<dbReference type="STRING" id="990712.SAMN05216257_10843"/>
<dbReference type="InterPro" id="IPR000014">
    <property type="entry name" value="PAS"/>
</dbReference>
<dbReference type="InterPro" id="IPR013656">
    <property type="entry name" value="PAS_4"/>
</dbReference>
<dbReference type="SUPFAM" id="SSF55785">
    <property type="entry name" value="PYP-like sensor domain (PAS domain)"/>
    <property type="match status" value="1"/>
</dbReference>
<protein>
    <recommendedName>
        <fullName evidence="2">histidine kinase</fullName>
        <ecNumber evidence="2">2.7.13.3</ecNumber>
    </recommendedName>
</protein>
<dbReference type="AlphaFoldDB" id="A0A1G9GP99"/>
<keyword evidence="9" id="KW-1185">Reference proteome</keyword>
<dbReference type="PROSITE" id="PS50109">
    <property type="entry name" value="HIS_KIN"/>
    <property type="match status" value="1"/>
</dbReference>
<evidence type="ECO:0000256" key="3">
    <source>
        <dbReference type="ARBA" id="ARBA00022553"/>
    </source>
</evidence>
<dbReference type="CDD" id="cd00082">
    <property type="entry name" value="HisKA"/>
    <property type="match status" value="1"/>
</dbReference>
<dbReference type="Pfam" id="PF02518">
    <property type="entry name" value="HATPase_c"/>
    <property type="match status" value="1"/>
</dbReference>
<keyword evidence="5 8" id="KW-0418">Kinase</keyword>
<evidence type="ECO:0000313" key="9">
    <source>
        <dbReference type="Proteomes" id="UP000199328"/>
    </source>
</evidence>
<reference evidence="9" key="1">
    <citation type="submission" date="2016-10" db="EMBL/GenBank/DDBJ databases">
        <authorList>
            <person name="Varghese N."/>
            <person name="Submissions S."/>
        </authorList>
    </citation>
    <scope>NUCLEOTIDE SEQUENCE [LARGE SCALE GENOMIC DNA]</scope>
    <source>
        <strain evidence="9">CGMCC 1.10789</strain>
    </source>
</reference>
<dbReference type="InterPro" id="IPR003594">
    <property type="entry name" value="HATPase_dom"/>
</dbReference>
<dbReference type="EMBL" id="FNFV01000008">
    <property type="protein sequence ID" value="SDL02487.1"/>
    <property type="molecule type" value="Genomic_DNA"/>
</dbReference>
<dbReference type="GO" id="GO:0000155">
    <property type="term" value="F:phosphorelay sensor kinase activity"/>
    <property type="evidence" value="ECO:0007669"/>
    <property type="project" value="InterPro"/>
</dbReference>
<dbReference type="Proteomes" id="UP000199328">
    <property type="component" value="Unassembled WGS sequence"/>
</dbReference>
<keyword evidence="3" id="KW-0597">Phosphoprotein</keyword>
<dbReference type="Pfam" id="PF00512">
    <property type="entry name" value="HisKA"/>
    <property type="match status" value="1"/>
</dbReference>
<feature type="domain" description="Histidine kinase" evidence="7">
    <location>
        <begin position="132"/>
        <end position="347"/>
    </location>
</feature>
<keyword evidence="4" id="KW-0808">Transferase</keyword>
<accession>A0A1G9GP99</accession>
<dbReference type="PANTHER" id="PTHR43711:SF1">
    <property type="entry name" value="HISTIDINE KINASE 1"/>
    <property type="match status" value="1"/>
</dbReference>
<dbReference type="InterPro" id="IPR050736">
    <property type="entry name" value="Sensor_HK_Regulatory"/>
</dbReference>
<sequence length="365" mass="38767">MIHAVWSSLPLPALIVDPANRIAEINPAAEAFLNASARSLKGQPFLDRLAIDAPMEAALARARAGEAALFINAADVSTGTAPPQPCDIQLAPLSGAEGHVLVTLAPRHIASRLGQRQTPAGAARSAIGMAEMLSHEIRNPLAGITGAAQLLEMNLAPQDRELTGLILAETRRILALLAQVDEFGNLAPPRREAWNVHDLLDRARRSAELGVAASLTVVEDYDPSLPPAWVDGDQMIQVIQNLLKNAAEAAPGGRVTIRTFYEPSLRIRDRDGRQLSLPLQVEIIDNGPGIPPEIAADIFEPFVSGRENGTGLGLALVAKIIAAHDAWIAVESRPGRTAFRLSLPLPPAEARATKGQGADMRSGES</sequence>
<dbReference type="SUPFAM" id="SSF55874">
    <property type="entry name" value="ATPase domain of HSP90 chaperone/DNA topoisomerase II/histidine kinase"/>
    <property type="match status" value="1"/>
</dbReference>
<dbReference type="InterPro" id="IPR004358">
    <property type="entry name" value="Sig_transdc_His_kin-like_C"/>
</dbReference>
<dbReference type="SMART" id="SM00388">
    <property type="entry name" value="HisKA"/>
    <property type="match status" value="1"/>
</dbReference>
<evidence type="ECO:0000256" key="1">
    <source>
        <dbReference type="ARBA" id="ARBA00000085"/>
    </source>
</evidence>
<dbReference type="Gene3D" id="1.10.287.130">
    <property type="match status" value="1"/>
</dbReference>